<proteinExistence type="predicted"/>
<evidence type="ECO:0000256" key="5">
    <source>
        <dbReference type="ARBA" id="ARBA00022692"/>
    </source>
</evidence>
<dbReference type="EMBL" id="JAEHFX010000007">
    <property type="protein sequence ID" value="MBK0404052.1"/>
    <property type="molecule type" value="Genomic_DNA"/>
</dbReference>
<evidence type="ECO:0000256" key="1">
    <source>
        <dbReference type="ARBA" id="ARBA00004651"/>
    </source>
</evidence>
<feature type="transmembrane region" description="Helical" evidence="8">
    <location>
        <begin position="20"/>
        <end position="38"/>
    </location>
</feature>
<feature type="transmembrane region" description="Helical" evidence="8">
    <location>
        <begin position="96"/>
        <end position="113"/>
    </location>
</feature>
<evidence type="ECO:0000313" key="10">
    <source>
        <dbReference type="Proteomes" id="UP000644147"/>
    </source>
</evidence>
<organism evidence="9 10">
    <name type="scientific">Adhaeribacter terrigena</name>
    <dbReference type="NCBI Taxonomy" id="2793070"/>
    <lineage>
        <taxon>Bacteria</taxon>
        <taxon>Pseudomonadati</taxon>
        <taxon>Bacteroidota</taxon>
        <taxon>Cytophagia</taxon>
        <taxon>Cytophagales</taxon>
        <taxon>Hymenobacteraceae</taxon>
        <taxon>Adhaeribacter</taxon>
    </lineage>
</organism>
<evidence type="ECO:0000256" key="8">
    <source>
        <dbReference type="SAM" id="Phobius"/>
    </source>
</evidence>
<keyword evidence="7 8" id="KW-0472">Membrane</keyword>
<feature type="transmembrane region" description="Helical" evidence="8">
    <location>
        <begin position="174"/>
        <end position="201"/>
    </location>
</feature>
<evidence type="ECO:0000256" key="7">
    <source>
        <dbReference type="ARBA" id="ARBA00023136"/>
    </source>
</evidence>
<dbReference type="InterPro" id="IPR050297">
    <property type="entry name" value="LipidA_mod_glycosyltrf_83"/>
</dbReference>
<feature type="transmembrane region" description="Helical" evidence="8">
    <location>
        <begin position="213"/>
        <end position="235"/>
    </location>
</feature>
<name>A0ABS1C3R6_9BACT</name>
<keyword evidence="10" id="KW-1185">Reference proteome</keyword>
<keyword evidence="4" id="KW-0808">Transferase</keyword>
<keyword evidence="5 8" id="KW-0812">Transmembrane</keyword>
<evidence type="ECO:0000256" key="3">
    <source>
        <dbReference type="ARBA" id="ARBA00022676"/>
    </source>
</evidence>
<dbReference type="Proteomes" id="UP000644147">
    <property type="component" value="Unassembled WGS sequence"/>
</dbReference>
<dbReference type="PANTHER" id="PTHR33908:SF11">
    <property type="entry name" value="MEMBRANE PROTEIN"/>
    <property type="match status" value="1"/>
</dbReference>
<feature type="transmembrane region" description="Helical" evidence="8">
    <location>
        <begin position="282"/>
        <end position="301"/>
    </location>
</feature>
<evidence type="ECO:0000256" key="4">
    <source>
        <dbReference type="ARBA" id="ARBA00022679"/>
    </source>
</evidence>
<protein>
    <submittedName>
        <fullName evidence="9">Glycosyltransferase family 39 protein</fullName>
    </submittedName>
</protein>
<feature type="transmembrane region" description="Helical" evidence="8">
    <location>
        <begin position="334"/>
        <end position="353"/>
    </location>
</feature>
<dbReference type="PANTHER" id="PTHR33908">
    <property type="entry name" value="MANNOSYLTRANSFERASE YKCB-RELATED"/>
    <property type="match status" value="1"/>
</dbReference>
<evidence type="ECO:0000256" key="6">
    <source>
        <dbReference type="ARBA" id="ARBA00022989"/>
    </source>
</evidence>
<evidence type="ECO:0000256" key="2">
    <source>
        <dbReference type="ARBA" id="ARBA00022475"/>
    </source>
</evidence>
<keyword evidence="2" id="KW-1003">Cell membrane</keyword>
<dbReference type="RefSeq" id="WP_200506890.1">
    <property type="nucleotide sequence ID" value="NZ_JAEHFX010000007.1"/>
</dbReference>
<sequence length="501" mass="57026">MNVYPKHFPTLSLTPGFWQKLAWLVLAAGILLRLAIWWQQRPILLDEANLIRNYVERSYGGLFQNLDYEQYAPPLFSVMVKACLDLFGNNELSARLFPLLCSIATLLLFYGLSLRFLNLPAATAALAFLAFGKIFIDYATQCKQYAADGLATLLLLELFFRIPPPNGFNRNTLLWSLIGAVITWFSMPSVFMLAGIGIYWLIKSWQTKSKTAFWGRIFAGCCWVASFAVYFLLLLQHNAQSDYLQNYHRDYFLAFPPQNIADLQLLGSQLGRIVSKAIGKTAIAKILTGLALAAILWQLVIRRKEARYQLILWLLIMPILFCFTASALKYYSLLARLTLFFMPLLILLVFLGLQSLAKNRLVSGINTILVLVVLGNSQELTAINKAFHSDFAEVRDGLKFIARQQQPGEVIIASDDVLPVVRYYTQHHQTPLRVQHMDLTKLGYGKPLTTKLDSLRRLGYQKVWIVASIHDPAFAEIPAQPERILKRVDHYFSYALLYKLQ</sequence>
<comment type="subcellular location">
    <subcellularLocation>
        <location evidence="1">Cell membrane</location>
        <topology evidence="1">Multi-pass membrane protein</topology>
    </subcellularLocation>
</comment>
<feature type="transmembrane region" description="Helical" evidence="8">
    <location>
        <begin position="119"/>
        <end position="136"/>
    </location>
</feature>
<accession>A0ABS1C3R6</accession>
<feature type="transmembrane region" description="Helical" evidence="8">
    <location>
        <begin position="310"/>
        <end position="328"/>
    </location>
</feature>
<evidence type="ECO:0000313" key="9">
    <source>
        <dbReference type="EMBL" id="MBK0404052.1"/>
    </source>
</evidence>
<comment type="caution">
    <text evidence="9">The sequence shown here is derived from an EMBL/GenBank/DDBJ whole genome shotgun (WGS) entry which is preliminary data.</text>
</comment>
<gene>
    <name evidence="9" type="ORF">I5M27_13740</name>
</gene>
<keyword evidence="6 8" id="KW-1133">Transmembrane helix</keyword>
<keyword evidence="3" id="KW-0328">Glycosyltransferase</keyword>
<reference evidence="9 10" key="1">
    <citation type="submission" date="2020-12" db="EMBL/GenBank/DDBJ databases">
        <title>Bacterial novel species Adhaeribacter sp. BT258 isolated from soil.</title>
        <authorList>
            <person name="Jung H.-Y."/>
        </authorList>
    </citation>
    <scope>NUCLEOTIDE SEQUENCE [LARGE SCALE GENOMIC DNA]</scope>
    <source>
        <strain evidence="9 10">BT258</strain>
    </source>
</reference>